<dbReference type="InterPro" id="IPR051908">
    <property type="entry name" value="Ribosomal_N-acetyltransferase"/>
</dbReference>
<evidence type="ECO:0000313" key="3">
    <source>
        <dbReference type="Proteomes" id="UP001552521"/>
    </source>
</evidence>
<feature type="domain" description="N-acetyltransferase" evidence="1">
    <location>
        <begin position="12"/>
        <end position="182"/>
    </location>
</feature>
<dbReference type="Gene3D" id="3.40.630.30">
    <property type="match status" value="1"/>
</dbReference>
<dbReference type="PANTHER" id="PTHR43441:SF10">
    <property type="entry name" value="ACETYLTRANSFERASE"/>
    <property type="match status" value="1"/>
</dbReference>
<evidence type="ECO:0000313" key="2">
    <source>
        <dbReference type="EMBL" id="MEV4683935.1"/>
    </source>
</evidence>
<dbReference type="InterPro" id="IPR000182">
    <property type="entry name" value="GNAT_dom"/>
</dbReference>
<proteinExistence type="predicted"/>
<comment type="caution">
    <text evidence="2">The sequence shown here is derived from an EMBL/GenBank/DDBJ whole genome shotgun (WGS) entry which is preliminary data.</text>
</comment>
<organism evidence="2 3">
    <name type="scientific">Streptomyces kurssanovii</name>
    <dbReference type="NCBI Taxonomy" id="67312"/>
    <lineage>
        <taxon>Bacteria</taxon>
        <taxon>Bacillati</taxon>
        <taxon>Actinomycetota</taxon>
        <taxon>Actinomycetes</taxon>
        <taxon>Kitasatosporales</taxon>
        <taxon>Streptomycetaceae</taxon>
        <taxon>Streptomyces</taxon>
    </lineage>
</organism>
<dbReference type="SUPFAM" id="SSF55729">
    <property type="entry name" value="Acyl-CoA N-acyltransferases (Nat)"/>
    <property type="match status" value="1"/>
</dbReference>
<dbReference type="InterPro" id="IPR016181">
    <property type="entry name" value="Acyl_CoA_acyltransferase"/>
</dbReference>
<protein>
    <submittedName>
        <fullName evidence="2">GNAT family N-acetyltransferase</fullName>
    </submittedName>
</protein>
<keyword evidence="3" id="KW-1185">Reference proteome</keyword>
<sequence length="182" mass="19856">MRAEATPSAPSLVLRPWCVRDLAALIEAYQEPAMRRWAGSAMETDADAAGWVRAQQQGWAAGTRFGFAVLAKDPGSSADHLVGNVVLKEVASGKPSAEVGYWTTAHARGRGVASRALEVLTRWAFDTFGDDGLERLELLHQVDNPASCRVAEKCRYSFDRVLPAAPPAFPLDGHLHTRHKEH</sequence>
<reference evidence="2 3" key="1">
    <citation type="submission" date="2024-06" db="EMBL/GenBank/DDBJ databases">
        <title>The Natural Products Discovery Center: Release of the First 8490 Sequenced Strains for Exploring Actinobacteria Biosynthetic Diversity.</title>
        <authorList>
            <person name="Kalkreuter E."/>
            <person name="Kautsar S.A."/>
            <person name="Yang D."/>
            <person name="Bader C.D."/>
            <person name="Teijaro C.N."/>
            <person name="Fluegel L."/>
            <person name="Davis C.M."/>
            <person name="Simpson J.R."/>
            <person name="Lauterbach L."/>
            <person name="Steele A.D."/>
            <person name="Gui C."/>
            <person name="Meng S."/>
            <person name="Li G."/>
            <person name="Viehrig K."/>
            <person name="Ye F."/>
            <person name="Su P."/>
            <person name="Kiefer A.F."/>
            <person name="Nichols A."/>
            <person name="Cepeda A.J."/>
            <person name="Yan W."/>
            <person name="Fan B."/>
            <person name="Jiang Y."/>
            <person name="Adhikari A."/>
            <person name="Zheng C.-J."/>
            <person name="Schuster L."/>
            <person name="Cowan T.M."/>
            <person name="Smanski M.J."/>
            <person name="Chevrette M.G."/>
            <person name="De Carvalho L.P.S."/>
            <person name="Shen B."/>
        </authorList>
    </citation>
    <scope>NUCLEOTIDE SEQUENCE [LARGE SCALE GENOMIC DNA]</scope>
    <source>
        <strain evidence="2 3">NPDC049344</strain>
    </source>
</reference>
<dbReference type="EMBL" id="JBFAQK010000040">
    <property type="protein sequence ID" value="MEV4683935.1"/>
    <property type="molecule type" value="Genomic_DNA"/>
</dbReference>
<evidence type="ECO:0000259" key="1">
    <source>
        <dbReference type="PROSITE" id="PS51186"/>
    </source>
</evidence>
<dbReference type="PANTHER" id="PTHR43441">
    <property type="entry name" value="RIBOSOMAL-PROTEIN-SERINE ACETYLTRANSFERASE"/>
    <property type="match status" value="1"/>
</dbReference>
<dbReference type="Proteomes" id="UP001552521">
    <property type="component" value="Unassembled WGS sequence"/>
</dbReference>
<accession>A0ABV3HZB2</accession>
<dbReference type="Pfam" id="PF13302">
    <property type="entry name" value="Acetyltransf_3"/>
    <property type="match status" value="1"/>
</dbReference>
<gene>
    <name evidence="2" type="ORF">AB0K36_24465</name>
</gene>
<name>A0ABV3HZB2_9ACTN</name>
<dbReference type="PROSITE" id="PS51186">
    <property type="entry name" value="GNAT"/>
    <property type="match status" value="1"/>
</dbReference>